<organism evidence="1 2">
    <name type="scientific">Feldmannia species virus</name>
    <dbReference type="NCBI Taxonomy" id="39420"/>
    <lineage>
        <taxon>Viruses</taxon>
        <taxon>Varidnaviria</taxon>
        <taxon>Bamfordvirae</taxon>
        <taxon>Nucleocytoviricota</taxon>
        <taxon>Megaviricetes</taxon>
        <taxon>Algavirales</taxon>
        <taxon>Phycodnaviridae</taxon>
        <taxon>Phaeovirus</taxon>
        <taxon>Phaeovirus feldmanniae</taxon>
    </lineage>
</organism>
<dbReference type="KEGG" id="vg:6804867"/>
<reference evidence="1 2" key="1">
    <citation type="journal article" date="2009" name="Virology">
        <title>Genomic analysis of the smallest giant virus--Feldmannia sp. virus 158.</title>
        <authorList>
            <person name="Schroeder D.C."/>
            <person name="Park Y."/>
            <person name="Yoon H.M."/>
            <person name="Lee Y.S."/>
            <person name="Kang S.W."/>
            <person name="Meints R.H."/>
            <person name="Ivey R.G."/>
            <person name="Choi T.J."/>
        </authorList>
    </citation>
    <scope>NUCLEOTIDE SEQUENCE [LARGE SCALE GENOMIC DNA]</scope>
    <source>
        <strain evidence="1">FsV-158</strain>
    </source>
</reference>
<accession>B5LWH3</accession>
<protein>
    <submittedName>
        <fullName evidence="1">Uncharacterized protein</fullName>
    </submittedName>
</protein>
<dbReference type="GeneID" id="6804867"/>
<dbReference type="Proteomes" id="UP000204092">
    <property type="component" value="Segment"/>
</dbReference>
<name>B5LWH3_9PHYC</name>
<sequence length="92" mass="9845">MEDSRNYEKVLCLIAGGFVEQGSQCVVVVEGSDKPEELQMSIVKSITPDDDPDVLMKKLASESKIPLSKISVAVYAICGGIRGDTGDPTSRV</sequence>
<evidence type="ECO:0000313" key="2">
    <source>
        <dbReference type="Proteomes" id="UP000204092"/>
    </source>
</evidence>
<proteinExistence type="predicted"/>
<keyword evidence="2" id="KW-1185">Reference proteome</keyword>
<dbReference type="RefSeq" id="YP_002154706.1">
    <property type="nucleotide sequence ID" value="NC_011183.1"/>
</dbReference>
<dbReference type="EMBL" id="EU916176">
    <property type="protein sequence ID" value="ACH46836.1"/>
    <property type="molecule type" value="Genomic_DNA"/>
</dbReference>
<evidence type="ECO:0000313" key="1">
    <source>
        <dbReference type="EMBL" id="ACH46836.1"/>
    </source>
</evidence>